<dbReference type="Gramene" id="OIW12553">
    <property type="protein sequence ID" value="OIW12553"/>
    <property type="gene ID" value="TanjilG_04717"/>
</dbReference>
<dbReference type="AlphaFoldDB" id="A0A4P1RKS0"/>
<evidence type="ECO:0000256" key="4">
    <source>
        <dbReference type="ARBA" id="ARBA00023125"/>
    </source>
</evidence>
<accession>A0A4P1RKS0</accession>
<feature type="compositionally biased region" description="Low complexity" evidence="7">
    <location>
        <begin position="261"/>
        <end position="276"/>
    </location>
</feature>
<evidence type="ECO:0000256" key="5">
    <source>
        <dbReference type="ARBA" id="ARBA00023163"/>
    </source>
</evidence>
<dbReference type="Gene3D" id="1.10.10.60">
    <property type="entry name" value="Homeodomain-like"/>
    <property type="match status" value="2"/>
</dbReference>
<dbReference type="PANTHER" id="PTHR21654:SF59">
    <property type="entry name" value="TRIHELIX TRANSCRIPTION FACTOR DF1"/>
    <property type="match status" value="1"/>
</dbReference>
<evidence type="ECO:0000256" key="7">
    <source>
        <dbReference type="SAM" id="MobiDB-lite"/>
    </source>
</evidence>
<dbReference type="GO" id="GO:0005634">
    <property type="term" value="C:nucleus"/>
    <property type="evidence" value="ECO:0007669"/>
    <property type="project" value="UniProtKB-SubCell"/>
</dbReference>
<keyword evidence="3" id="KW-0805">Transcription regulation</keyword>
<feature type="region of interest" description="Disordered" evidence="7">
    <location>
        <begin position="575"/>
        <end position="641"/>
    </location>
</feature>
<name>A0A4P1RKS0_LUPAN</name>
<feature type="domain" description="Myb-like" evidence="8">
    <location>
        <begin position="469"/>
        <end position="527"/>
    </location>
</feature>
<keyword evidence="10" id="KW-1185">Reference proteome</keyword>
<organism evidence="9 10">
    <name type="scientific">Lupinus angustifolius</name>
    <name type="common">Narrow-leaved blue lupine</name>
    <dbReference type="NCBI Taxonomy" id="3871"/>
    <lineage>
        <taxon>Eukaryota</taxon>
        <taxon>Viridiplantae</taxon>
        <taxon>Streptophyta</taxon>
        <taxon>Embryophyta</taxon>
        <taxon>Tracheophyta</taxon>
        <taxon>Spermatophyta</taxon>
        <taxon>Magnoliopsida</taxon>
        <taxon>eudicotyledons</taxon>
        <taxon>Gunneridae</taxon>
        <taxon>Pentapetalae</taxon>
        <taxon>rosids</taxon>
        <taxon>fabids</taxon>
        <taxon>Fabales</taxon>
        <taxon>Fabaceae</taxon>
        <taxon>Papilionoideae</taxon>
        <taxon>50 kb inversion clade</taxon>
        <taxon>genistoids sensu lato</taxon>
        <taxon>core genistoids</taxon>
        <taxon>Genisteae</taxon>
        <taxon>Lupinus</taxon>
    </lineage>
</organism>
<gene>
    <name evidence="9" type="ORF">TanjilG_04717</name>
</gene>
<dbReference type="OrthoDB" id="691673at2759"/>
<dbReference type="FunFam" id="1.10.10.60:FF:000061">
    <property type="entry name" value="Trihelix transcription factor GT-2"/>
    <property type="match status" value="1"/>
</dbReference>
<keyword evidence="5" id="KW-0804">Transcription</keyword>
<dbReference type="CDD" id="cd12203">
    <property type="entry name" value="GT1"/>
    <property type="match status" value="2"/>
</dbReference>
<dbReference type="InterPro" id="IPR044822">
    <property type="entry name" value="Myb_DNA-bind_4"/>
</dbReference>
<feature type="domain" description="Myb-like" evidence="8">
    <location>
        <begin position="48"/>
        <end position="112"/>
    </location>
</feature>
<dbReference type="PROSITE" id="PS50090">
    <property type="entry name" value="MYB_LIKE"/>
    <property type="match status" value="2"/>
</dbReference>
<dbReference type="EMBL" id="CM007364">
    <property type="protein sequence ID" value="OIW12553.1"/>
    <property type="molecule type" value="Genomic_DNA"/>
</dbReference>
<feature type="compositionally biased region" description="Low complexity" evidence="7">
    <location>
        <begin position="1"/>
        <end position="12"/>
    </location>
</feature>
<reference evidence="9 10" key="1">
    <citation type="journal article" date="2017" name="Plant Biotechnol. J.">
        <title>A comprehensive draft genome sequence for lupin (Lupinus angustifolius), an emerging health food: insights into plant-microbe interactions and legume evolution.</title>
        <authorList>
            <person name="Hane J.K."/>
            <person name="Ming Y."/>
            <person name="Kamphuis L.G."/>
            <person name="Nelson M.N."/>
            <person name="Garg G."/>
            <person name="Atkins C.A."/>
            <person name="Bayer P.E."/>
            <person name="Bravo A."/>
            <person name="Bringans S."/>
            <person name="Cannon S."/>
            <person name="Edwards D."/>
            <person name="Foley R."/>
            <person name="Gao L.L."/>
            <person name="Harrison M.J."/>
            <person name="Huang W."/>
            <person name="Hurgobin B."/>
            <person name="Li S."/>
            <person name="Liu C.W."/>
            <person name="McGrath A."/>
            <person name="Morahan G."/>
            <person name="Murray J."/>
            <person name="Weller J."/>
            <person name="Jian J."/>
            <person name="Singh K.B."/>
        </authorList>
    </citation>
    <scope>NUCLEOTIDE SEQUENCE [LARGE SCALE GENOMIC DNA]</scope>
    <source>
        <strain evidence="10">cv. Tanjil</strain>
        <tissue evidence="9">Whole plant</tissue>
    </source>
</reference>
<dbReference type="GO" id="GO:0006355">
    <property type="term" value="P:regulation of DNA-templated transcription"/>
    <property type="evidence" value="ECO:0007669"/>
    <property type="project" value="UniProtKB-ARBA"/>
</dbReference>
<feature type="compositionally biased region" description="Gly residues" evidence="7">
    <location>
        <begin position="13"/>
        <end position="35"/>
    </location>
</feature>
<dbReference type="InterPro" id="IPR001005">
    <property type="entry name" value="SANT/Myb"/>
</dbReference>
<feature type="compositionally biased region" description="Acidic residues" evidence="7">
    <location>
        <begin position="590"/>
        <end position="614"/>
    </location>
</feature>
<feature type="region of interest" description="Disordered" evidence="7">
    <location>
        <begin position="1"/>
        <end position="55"/>
    </location>
</feature>
<dbReference type="Proteomes" id="UP000188354">
    <property type="component" value="Chromosome LG04"/>
</dbReference>
<evidence type="ECO:0000259" key="8">
    <source>
        <dbReference type="PROSITE" id="PS50090"/>
    </source>
</evidence>
<feature type="compositionally biased region" description="Basic and acidic residues" evidence="7">
    <location>
        <begin position="38"/>
        <end position="48"/>
    </location>
</feature>
<keyword evidence="6" id="KW-0539">Nucleus</keyword>
<evidence type="ECO:0000313" key="10">
    <source>
        <dbReference type="Proteomes" id="UP000188354"/>
    </source>
</evidence>
<evidence type="ECO:0000256" key="6">
    <source>
        <dbReference type="ARBA" id="ARBA00023242"/>
    </source>
</evidence>
<keyword evidence="4" id="KW-0238">DNA-binding</keyword>
<dbReference type="Pfam" id="PF13837">
    <property type="entry name" value="Myb_DNA-bind_4"/>
    <property type="match status" value="2"/>
</dbReference>
<dbReference type="FunFam" id="1.10.10.60:FF:000092">
    <property type="entry name" value="Trihelix transcription factor GT-2"/>
    <property type="match status" value="1"/>
</dbReference>
<evidence type="ECO:0000256" key="1">
    <source>
        <dbReference type="ARBA" id="ARBA00004123"/>
    </source>
</evidence>
<protein>
    <recommendedName>
        <fullName evidence="8">Myb-like domain-containing protein</fullName>
    </recommendedName>
</protein>
<evidence type="ECO:0000313" key="9">
    <source>
        <dbReference type="EMBL" id="OIW12553.1"/>
    </source>
</evidence>
<dbReference type="PANTHER" id="PTHR21654">
    <property type="entry name" value="FI21293P1"/>
    <property type="match status" value="1"/>
</dbReference>
<dbReference type="SMART" id="SM00717">
    <property type="entry name" value="SANT"/>
    <property type="match status" value="2"/>
</dbReference>
<evidence type="ECO:0000256" key="3">
    <source>
        <dbReference type="ARBA" id="ARBA00023015"/>
    </source>
</evidence>
<comment type="subcellular location">
    <subcellularLocation>
        <location evidence="1">Nucleus</location>
    </subcellularLocation>
</comment>
<sequence length="641" mass="71267">MLGESSSGEAVAVGGGGGGGVVVGGGGGGGGGGSTSGDEDRRMEEGERGSFGGNRWPRQETLALLRIRSDMDVAFRDASVKGPLWEQVSRKLAEIGYHRNAKKCKEKFENVYKYHKRTKEGRSGKSEGKTYRFFDQLEALDHLHHPSTTPSPNPPLPSIAPSPLSSIVATTTVTVPMPQVVNNTTHSCVPHFTVPSTTTGATTVQSLTMNQGIVVTTTPSISLPNIPSYPHTNPTIFPTPHPLPPQAATTTNPTTIPISFPNIPNDLLSNSSSSTSSDDEMFEERRKRKRKRKWEDFFHRLMKGVVKKQEEQQRTFLEAIEKREHELMAREEAWRVQEMQRINREREILAQERSVAAAKDAAVMAFLQKIAEQQHSGEALNTINIPTQPQPQPVAPQTLVPAIVPTLVQPQVQSQQPQLQLVVQPSPPIQPVVVPPVPPQQQQQQQLVMNMEIVRADNNGENMMGASSSRWPKVEVEALIKLRTELDAKYQENVPKGPLWEEISSSMRKLGYNRNAKRCKEKWENINKYFKKVKESNKKRPQDSKTCPYFHQLDALYREKNKMVQPESMVAPLMVQPEQQWPPQQHREEEDGDDDDFDEEEKDNGEEEEEDEENGSGSSGGKYEVVANKVPSASVGGASGE</sequence>
<dbReference type="GO" id="GO:0003677">
    <property type="term" value="F:DNA binding"/>
    <property type="evidence" value="ECO:0007669"/>
    <property type="project" value="UniProtKB-KW"/>
</dbReference>
<feature type="region of interest" description="Disordered" evidence="7">
    <location>
        <begin position="261"/>
        <end position="289"/>
    </location>
</feature>
<proteinExistence type="predicted"/>
<dbReference type="KEGG" id="lang:109346761"/>
<keyword evidence="2" id="KW-0677">Repeat</keyword>
<evidence type="ECO:0000256" key="2">
    <source>
        <dbReference type="ARBA" id="ARBA00022737"/>
    </source>
</evidence>